<comment type="caution">
    <text evidence="1">The sequence shown here is derived from an EMBL/GenBank/DDBJ whole genome shotgun (WGS) entry which is preliminary data.</text>
</comment>
<sequence length="68" mass="7023">MSRGTAAVAASTAPIGDAETVGFSLDLHRMLARGATMADAVQDARARLDTDDPRAFVLHTAFTAYGAA</sequence>
<evidence type="ECO:0000313" key="2">
    <source>
        <dbReference type="Proteomes" id="UP001500325"/>
    </source>
</evidence>
<proteinExistence type="predicted"/>
<keyword evidence="2" id="KW-1185">Reference proteome</keyword>
<reference evidence="2" key="1">
    <citation type="journal article" date="2019" name="Int. J. Syst. Evol. Microbiol.">
        <title>The Global Catalogue of Microorganisms (GCM) 10K type strain sequencing project: providing services to taxonomists for standard genome sequencing and annotation.</title>
        <authorList>
            <consortium name="The Broad Institute Genomics Platform"/>
            <consortium name="The Broad Institute Genome Sequencing Center for Infectious Disease"/>
            <person name="Wu L."/>
            <person name="Ma J."/>
        </authorList>
    </citation>
    <scope>NUCLEOTIDE SEQUENCE [LARGE SCALE GENOMIC DNA]</scope>
    <source>
        <strain evidence="2">JCM 18055</strain>
    </source>
</reference>
<dbReference type="EMBL" id="BAABIC010000019">
    <property type="protein sequence ID" value="GAA4704111.1"/>
    <property type="molecule type" value="Genomic_DNA"/>
</dbReference>
<gene>
    <name evidence="1" type="ORF">GCM10023215_49690</name>
</gene>
<protein>
    <submittedName>
        <fullName evidence="1">Uncharacterized protein</fullName>
    </submittedName>
</protein>
<dbReference type="Proteomes" id="UP001500325">
    <property type="component" value="Unassembled WGS sequence"/>
</dbReference>
<organism evidence="1 2">
    <name type="scientific">Pseudonocardia yuanmonensis</name>
    <dbReference type="NCBI Taxonomy" id="1095914"/>
    <lineage>
        <taxon>Bacteria</taxon>
        <taxon>Bacillati</taxon>
        <taxon>Actinomycetota</taxon>
        <taxon>Actinomycetes</taxon>
        <taxon>Pseudonocardiales</taxon>
        <taxon>Pseudonocardiaceae</taxon>
        <taxon>Pseudonocardia</taxon>
    </lineage>
</organism>
<name>A0ABP8XBI2_9PSEU</name>
<evidence type="ECO:0000313" key="1">
    <source>
        <dbReference type="EMBL" id="GAA4704111.1"/>
    </source>
</evidence>
<accession>A0ABP8XBI2</accession>